<keyword evidence="3" id="KW-1185">Reference proteome</keyword>
<dbReference type="Proteomes" id="UP001497516">
    <property type="component" value="Chromosome 6"/>
</dbReference>
<evidence type="ECO:0000313" key="3">
    <source>
        <dbReference type="Proteomes" id="UP001497516"/>
    </source>
</evidence>
<reference evidence="2 3" key="1">
    <citation type="submission" date="2024-04" db="EMBL/GenBank/DDBJ databases">
        <authorList>
            <person name="Fracassetti M."/>
        </authorList>
    </citation>
    <scope>NUCLEOTIDE SEQUENCE [LARGE SCALE GENOMIC DNA]</scope>
</reference>
<evidence type="ECO:0000256" key="1">
    <source>
        <dbReference type="SAM" id="MobiDB-lite"/>
    </source>
</evidence>
<organism evidence="2 3">
    <name type="scientific">Linum trigynum</name>
    <dbReference type="NCBI Taxonomy" id="586398"/>
    <lineage>
        <taxon>Eukaryota</taxon>
        <taxon>Viridiplantae</taxon>
        <taxon>Streptophyta</taxon>
        <taxon>Embryophyta</taxon>
        <taxon>Tracheophyta</taxon>
        <taxon>Spermatophyta</taxon>
        <taxon>Magnoliopsida</taxon>
        <taxon>eudicotyledons</taxon>
        <taxon>Gunneridae</taxon>
        <taxon>Pentapetalae</taxon>
        <taxon>rosids</taxon>
        <taxon>fabids</taxon>
        <taxon>Malpighiales</taxon>
        <taxon>Linaceae</taxon>
        <taxon>Linum</taxon>
    </lineage>
</organism>
<sequence>MNERRKSESRMHHNVGNQTNVGVPSLHEILRASRQQRTNPSDDAASCHHVESTIYTAFKLDRNLVAISAVGSV</sequence>
<evidence type="ECO:0000313" key="2">
    <source>
        <dbReference type="EMBL" id="CAL1396541.1"/>
    </source>
</evidence>
<feature type="region of interest" description="Disordered" evidence="1">
    <location>
        <begin position="1"/>
        <end position="26"/>
    </location>
</feature>
<proteinExistence type="predicted"/>
<gene>
    <name evidence="2" type="ORF">LTRI10_LOCUS36900</name>
</gene>
<feature type="compositionally biased region" description="Basic and acidic residues" evidence="1">
    <location>
        <begin position="1"/>
        <end position="11"/>
    </location>
</feature>
<accession>A0AAV2FE42</accession>
<dbReference type="EMBL" id="OZ034819">
    <property type="protein sequence ID" value="CAL1396541.1"/>
    <property type="molecule type" value="Genomic_DNA"/>
</dbReference>
<dbReference type="AlphaFoldDB" id="A0AAV2FE42"/>
<name>A0AAV2FE42_9ROSI</name>
<protein>
    <submittedName>
        <fullName evidence="2">Uncharacterized protein</fullName>
    </submittedName>
</protein>